<dbReference type="RefSeq" id="WP_155320761.1">
    <property type="nucleotide sequence ID" value="NZ_AP021876.1"/>
</dbReference>
<evidence type="ECO:0000313" key="2">
    <source>
        <dbReference type="Proteomes" id="UP000425960"/>
    </source>
</evidence>
<dbReference type="Proteomes" id="UP000425960">
    <property type="component" value="Chromosome"/>
</dbReference>
<name>A0A5K7ZIQ1_9BACT</name>
<gene>
    <name evidence="1" type="ORF">DSCO28_01850</name>
</gene>
<protein>
    <submittedName>
        <fullName evidence="1">Uncharacterized protein</fullName>
    </submittedName>
</protein>
<dbReference type="KEGG" id="dov:DSCO28_01850"/>
<sequence>MTKTPKQNSYDRRLNWLKNKFAVIILLAAAVIAFGSVTDSIDKIYGFFHKYFTSKPQVAETGTAQPNPPVRKLSSPANFNKTYISTASSGRVVFDYSNNNGLFIIGESPYFFKTKWSKASDRSIHVYNDPPSIVGVALAKGVSDVSKISDAATFDMSSRTRTPQENEYVILKNVNGYFAVLQIVEVKDRTALVQLNRCRNR</sequence>
<reference evidence="1 2" key="1">
    <citation type="submission" date="2019-11" db="EMBL/GenBank/DDBJ databases">
        <title>Comparative genomics of hydrocarbon-degrading Desulfosarcina strains.</title>
        <authorList>
            <person name="Watanabe M."/>
            <person name="Kojima H."/>
            <person name="Fukui M."/>
        </authorList>
    </citation>
    <scope>NUCLEOTIDE SEQUENCE [LARGE SCALE GENOMIC DNA]</scope>
    <source>
        <strain evidence="1 2">28bB2T</strain>
    </source>
</reference>
<evidence type="ECO:0000313" key="1">
    <source>
        <dbReference type="EMBL" id="BBO79619.1"/>
    </source>
</evidence>
<dbReference type="EMBL" id="AP021876">
    <property type="protein sequence ID" value="BBO79619.1"/>
    <property type="molecule type" value="Genomic_DNA"/>
</dbReference>
<organism evidence="1 2">
    <name type="scientific">Desulfosarcina ovata subsp. sediminis</name>
    <dbReference type="NCBI Taxonomy" id="885957"/>
    <lineage>
        <taxon>Bacteria</taxon>
        <taxon>Pseudomonadati</taxon>
        <taxon>Thermodesulfobacteriota</taxon>
        <taxon>Desulfobacteria</taxon>
        <taxon>Desulfobacterales</taxon>
        <taxon>Desulfosarcinaceae</taxon>
        <taxon>Desulfosarcina</taxon>
    </lineage>
</organism>
<dbReference type="AlphaFoldDB" id="A0A5K7ZIQ1"/>
<accession>A0A5K7ZIQ1</accession>
<proteinExistence type="predicted"/>